<dbReference type="Pfam" id="PF00479">
    <property type="entry name" value="G6PD_N"/>
    <property type="match status" value="1"/>
</dbReference>
<dbReference type="RefSeq" id="WP_207347128.1">
    <property type="nucleotide sequence ID" value="NZ_CP076456.1"/>
</dbReference>
<dbReference type="PANTHER" id="PTHR23429">
    <property type="entry name" value="GLUCOSE-6-PHOSPHATE 1-DEHYDROGENASE G6PD"/>
    <property type="match status" value="1"/>
</dbReference>
<dbReference type="Proteomes" id="UP000680588">
    <property type="component" value="Chromosome"/>
</dbReference>
<dbReference type="AlphaFoldDB" id="A0A975S569"/>
<dbReference type="PANTHER" id="PTHR23429:SF0">
    <property type="entry name" value="GLUCOSE-6-PHOSPHATE 1-DEHYDROGENASE"/>
    <property type="match status" value="1"/>
</dbReference>
<dbReference type="KEGG" id="asun:KG104_11995"/>
<name>A0A975S569_9MICC</name>
<evidence type="ECO:0000256" key="5">
    <source>
        <dbReference type="ARBA" id="ARBA00023277"/>
    </source>
</evidence>
<feature type="domain" description="Glucose-6-phosphate dehydrogenase NAD-binding" evidence="6">
    <location>
        <begin position="12"/>
        <end position="182"/>
    </location>
</feature>
<dbReference type="NCBIfam" id="NF009492">
    <property type="entry name" value="PRK12853.1-3"/>
    <property type="match status" value="1"/>
</dbReference>
<keyword evidence="3" id="KW-0521">NADP</keyword>
<reference evidence="8" key="1">
    <citation type="submission" date="2021-06" db="EMBL/GenBank/DDBJ databases">
        <title>Novel species in genus Arthrobacter.</title>
        <authorList>
            <person name="Zhang G."/>
        </authorList>
    </citation>
    <scope>NUCLEOTIDE SEQUENCE</scope>
    <source>
        <strain evidence="8">Zg-ZUI122</strain>
    </source>
</reference>
<keyword evidence="5" id="KW-0119">Carbohydrate metabolism</keyword>
<evidence type="ECO:0000256" key="4">
    <source>
        <dbReference type="ARBA" id="ARBA00023002"/>
    </source>
</evidence>
<dbReference type="EC" id="1.1.1.49" evidence="8"/>
<keyword evidence="9" id="KW-1185">Reference proteome</keyword>
<proteinExistence type="predicted"/>
<keyword evidence="4 8" id="KW-0560">Oxidoreductase</keyword>
<evidence type="ECO:0000313" key="8">
    <source>
        <dbReference type="EMBL" id="QWQ35219.1"/>
    </source>
</evidence>
<dbReference type="GO" id="GO:0006006">
    <property type="term" value="P:glucose metabolic process"/>
    <property type="evidence" value="ECO:0007669"/>
    <property type="project" value="UniProtKB-KW"/>
</dbReference>
<comment type="pathway">
    <text evidence="1">Carbohydrate degradation; pentose phosphate pathway; D-ribulose 5-phosphate from D-glucose 6-phosphate (oxidative stage): step 1/3.</text>
</comment>
<organism evidence="8 9">
    <name type="scientific">Arthrobacter sunyaminii</name>
    <dbReference type="NCBI Taxonomy" id="2816859"/>
    <lineage>
        <taxon>Bacteria</taxon>
        <taxon>Bacillati</taxon>
        <taxon>Actinomycetota</taxon>
        <taxon>Actinomycetes</taxon>
        <taxon>Micrococcales</taxon>
        <taxon>Micrococcaceae</taxon>
        <taxon>Arthrobacter</taxon>
    </lineage>
</organism>
<accession>A0A975S569</accession>
<evidence type="ECO:0000313" key="9">
    <source>
        <dbReference type="Proteomes" id="UP000680588"/>
    </source>
</evidence>
<dbReference type="GO" id="GO:0050661">
    <property type="term" value="F:NADP binding"/>
    <property type="evidence" value="ECO:0007669"/>
    <property type="project" value="InterPro"/>
</dbReference>
<gene>
    <name evidence="8" type="ORF">KG104_11995</name>
</gene>
<evidence type="ECO:0000259" key="7">
    <source>
        <dbReference type="Pfam" id="PF02781"/>
    </source>
</evidence>
<dbReference type="EMBL" id="CP076456">
    <property type="protein sequence ID" value="QWQ35219.1"/>
    <property type="molecule type" value="Genomic_DNA"/>
</dbReference>
<dbReference type="GO" id="GO:0005829">
    <property type="term" value="C:cytosol"/>
    <property type="evidence" value="ECO:0007669"/>
    <property type="project" value="TreeGrafter"/>
</dbReference>
<evidence type="ECO:0000256" key="3">
    <source>
        <dbReference type="ARBA" id="ARBA00022857"/>
    </source>
</evidence>
<dbReference type="InterPro" id="IPR001282">
    <property type="entry name" value="G6P_DH"/>
</dbReference>
<keyword evidence="2" id="KW-0313">Glucose metabolism</keyword>
<evidence type="ECO:0000256" key="1">
    <source>
        <dbReference type="ARBA" id="ARBA00004937"/>
    </source>
</evidence>
<dbReference type="SUPFAM" id="SSF55347">
    <property type="entry name" value="Glyceraldehyde-3-phosphate dehydrogenase-like, C-terminal domain"/>
    <property type="match status" value="1"/>
</dbReference>
<sequence length="469" mass="51207">MSETSPLRTLLILGGTGDLSKRLLLPGLGQLIGSGRAPADLRVIGSGSRDWDDDTWQDLLKESFAAARTEADDDGKEALDAAVRNGSYQQVDLKDPQRLVNDIRSLDTPLAVYFALPPEVTQSTVAALKPGDLPEDTRLVLEKPFASDEASARELNRMLADLLPESDVYRVDHFLGMATVMNVLGLRFTNRILEPVWNNLHIDRVEIVFDEKLGLEGRAKYYDGAGALRDMIQSHLLHTMAVIAMGSPATLGQRDVRDLIAATLRASSVPQDYKRSTRRARWSAGEIDGEGVEAYAESPGVDPDRETETLAEVEIQVENDRWAGVPFILRSGKALGKTRQEAVITFKPVSHLPDGFTGSAGEASRLRISFAPARLELELNVNGPDNVFTLERTGLSAPMHKSAMTPYGEVLDGILSGDPLVSVRADIAEECWRIVDPVLKAWAAGEVPLETYPAGTMGPPEWESSRSDL</sequence>
<dbReference type="GO" id="GO:0009051">
    <property type="term" value="P:pentose-phosphate shunt, oxidative branch"/>
    <property type="evidence" value="ECO:0007669"/>
    <property type="project" value="TreeGrafter"/>
</dbReference>
<protein>
    <submittedName>
        <fullName evidence="8">Glucose-6-phosphate dehydrogenase</fullName>
        <ecNumber evidence="8">1.1.1.49</ecNumber>
    </submittedName>
</protein>
<dbReference type="PIRSF" id="PIRSF000110">
    <property type="entry name" value="G6PD"/>
    <property type="match status" value="1"/>
</dbReference>
<dbReference type="InterPro" id="IPR022675">
    <property type="entry name" value="G6P_DH_C"/>
</dbReference>
<dbReference type="Gene3D" id="3.40.50.720">
    <property type="entry name" value="NAD(P)-binding Rossmann-like Domain"/>
    <property type="match status" value="1"/>
</dbReference>
<dbReference type="GO" id="GO:0004345">
    <property type="term" value="F:glucose-6-phosphate dehydrogenase activity"/>
    <property type="evidence" value="ECO:0007669"/>
    <property type="project" value="UniProtKB-EC"/>
</dbReference>
<dbReference type="Pfam" id="PF02781">
    <property type="entry name" value="G6PD_C"/>
    <property type="match status" value="1"/>
</dbReference>
<evidence type="ECO:0000256" key="2">
    <source>
        <dbReference type="ARBA" id="ARBA00022526"/>
    </source>
</evidence>
<dbReference type="InterPro" id="IPR036291">
    <property type="entry name" value="NAD(P)-bd_dom_sf"/>
</dbReference>
<dbReference type="SUPFAM" id="SSF51735">
    <property type="entry name" value="NAD(P)-binding Rossmann-fold domains"/>
    <property type="match status" value="1"/>
</dbReference>
<dbReference type="PRINTS" id="PR00079">
    <property type="entry name" value="G6PDHDRGNASE"/>
</dbReference>
<dbReference type="InterPro" id="IPR022674">
    <property type="entry name" value="G6P_DH_NAD-bd"/>
</dbReference>
<feature type="domain" description="Glucose-6-phosphate dehydrogenase C-terminal" evidence="7">
    <location>
        <begin position="186"/>
        <end position="462"/>
    </location>
</feature>
<evidence type="ECO:0000259" key="6">
    <source>
        <dbReference type="Pfam" id="PF00479"/>
    </source>
</evidence>
<dbReference type="Gene3D" id="3.30.360.10">
    <property type="entry name" value="Dihydrodipicolinate Reductase, domain 2"/>
    <property type="match status" value="1"/>
</dbReference>